<dbReference type="EMBL" id="BQKI01000012">
    <property type="protein sequence ID" value="GJN06218.1"/>
    <property type="molecule type" value="Genomic_DNA"/>
</dbReference>
<reference evidence="1" key="1">
    <citation type="journal article" date="2018" name="DNA Res.">
        <title>Multiple hybrid de novo genome assembly of finger millet, an orphan allotetraploid crop.</title>
        <authorList>
            <person name="Hatakeyama M."/>
            <person name="Aluri S."/>
            <person name="Balachadran M.T."/>
            <person name="Sivarajan S.R."/>
            <person name="Patrignani A."/>
            <person name="Gruter S."/>
            <person name="Poveda L."/>
            <person name="Shimizu-Inatsugi R."/>
            <person name="Baeten J."/>
            <person name="Francoijs K.J."/>
            <person name="Nataraja K.N."/>
            <person name="Reddy Y.A.N."/>
            <person name="Phadnis S."/>
            <person name="Ravikumar R.L."/>
            <person name="Schlapbach R."/>
            <person name="Sreeman S.M."/>
            <person name="Shimizu K.K."/>
        </authorList>
    </citation>
    <scope>NUCLEOTIDE SEQUENCE</scope>
</reference>
<name>A0AAV5D7T7_ELECO</name>
<proteinExistence type="predicted"/>
<gene>
    <name evidence="1" type="primary">ga23923</name>
    <name evidence="1" type="ORF">PR202_ga23923</name>
</gene>
<keyword evidence="2" id="KW-1185">Reference proteome</keyword>
<reference evidence="1" key="2">
    <citation type="submission" date="2021-12" db="EMBL/GenBank/DDBJ databases">
        <title>Resequencing data analysis of finger millet.</title>
        <authorList>
            <person name="Hatakeyama M."/>
            <person name="Aluri S."/>
            <person name="Balachadran M.T."/>
            <person name="Sivarajan S.R."/>
            <person name="Poveda L."/>
            <person name="Shimizu-Inatsugi R."/>
            <person name="Schlapbach R."/>
            <person name="Sreeman S.M."/>
            <person name="Shimizu K.K."/>
        </authorList>
    </citation>
    <scope>NUCLEOTIDE SEQUENCE</scope>
</reference>
<evidence type="ECO:0000313" key="1">
    <source>
        <dbReference type="EMBL" id="GJN06218.1"/>
    </source>
</evidence>
<dbReference type="AlphaFoldDB" id="A0AAV5D7T7"/>
<protein>
    <submittedName>
        <fullName evidence="1">Uncharacterized protein</fullName>
    </submittedName>
</protein>
<dbReference type="Proteomes" id="UP001054889">
    <property type="component" value="Unassembled WGS sequence"/>
</dbReference>
<accession>A0AAV5D7T7</accession>
<comment type="caution">
    <text evidence="1">The sequence shown here is derived from an EMBL/GenBank/DDBJ whole genome shotgun (WGS) entry which is preliminary data.</text>
</comment>
<evidence type="ECO:0000313" key="2">
    <source>
        <dbReference type="Proteomes" id="UP001054889"/>
    </source>
</evidence>
<sequence>MTLHDYARQPTIWGEGRARDAGASRLCLPLASQGVGCPALSVTALKGFEIDTDFGFGHAAMVMPKTDARHSSGFMRIARKPGDDGSWIVGAFAWPQLATALESDEYLSPSRRSTLACGRGSGAANRCLPVPWTELLPLPMTIHFLAFLLDLAPARNRWSIDLDNDLLPVPVQSWRRLVPFRSRAQRRSPKHRRRLP</sequence>
<organism evidence="1 2">
    <name type="scientific">Eleusine coracana subsp. coracana</name>
    <dbReference type="NCBI Taxonomy" id="191504"/>
    <lineage>
        <taxon>Eukaryota</taxon>
        <taxon>Viridiplantae</taxon>
        <taxon>Streptophyta</taxon>
        <taxon>Embryophyta</taxon>
        <taxon>Tracheophyta</taxon>
        <taxon>Spermatophyta</taxon>
        <taxon>Magnoliopsida</taxon>
        <taxon>Liliopsida</taxon>
        <taxon>Poales</taxon>
        <taxon>Poaceae</taxon>
        <taxon>PACMAD clade</taxon>
        <taxon>Chloridoideae</taxon>
        <taxon>Cynodonteae</taxon>
        <taxon>Eleusininae</taxon>
        <taxon>Eleusine</taxon>
    </lineage>
</organism>